<reference evidence="3" key="1">
    <citation type="submission" date="2021-02" db="EMBL/GenBank/DDBJ databases">
        <authorList>
            <person name="Nowell W R."/>
        </authorList>
    </citation>
    <scope>NUCLEOTIDE SEQUENCE</scope>
</reference>
<comment type="caution">
    <text evidence="3">The sequence shown here is derived from an EMBL/GenBank/DDBJ whole genome shotgun (WGS) entry which is preliminary data.</text>
</comment>
<protein>
    <recommendedName>
        <fullName evidence="1">Exocyst complex component Sec8</fullName>
    </recommendedName>
</protein>
<dbReference type="PANTHER" id="PTHR14146:SF0">
    <property type="entry name" value="EXOCYST COMPLEX COMPONENT 4"/>
    <property type="match status" value="1"/>
</dbReference>
<dbReference type="Pfam" id="PF20652">
    <property type="entry name" value="Sec8_C"/>
    <property type="match status" value="1"/>
</dbReference>
<dbReference type="EMBL" id="CAJNOW010001810">
    <property type="protein sequence ID" value="CAF1331950.1"/>
    <property type="molecule type" value="Genomic_DNA"/>
</dbReference>
<evidence type="ECO:0000256" key="1">
    <source>
        <dbReference type="RuleBase" id="RU367079"/>
    </source>
</evidence>
<keyword evidence="1" id="KW-0268">Exocytosis</keyword>
<gene>
    <name evidence="3" type="ORF">KQP761_LOCUS6291</name>
</gene>
<dbReference type="InterPro" id="IPR048630">
    <property type="entry name" value="Sec8_M"/>
</dbReference>
<evidence type="ECO:0000259" key="2">
    <source>
        <dbReference type="Pfam" id="PF20652"/>
    </source>
</evidence>
<evidence type="ECO:0000313" key="3">
    <source>
        <dbReference type="EMBL" id="CAF1331950.1"/>
    </source>
</evidence>
<dbReference type="GO" id="GO:0006612">
    <property type="term" value="P:protein targeting to membrane"/>
    <property type="evidence" value="ECO:0007669"/>
    <property type="project" value="UniProtKB-UniRule"/>
</dbReference>
<comment type="function">
    <text evidence="1">Component of the exocyst complex involved in the docking of exocytic vesicles with fusion sites on the plasma membrane.</text>
</comment>
<keyword evidence="1" id="KW-0813">Transport</keyword>
<dbReference type="PANTHER" id="PTHR14146">
    <property type="entry name" value="EXOCYST COMPLEX COMPONENT 4"/>
    <property type="match status" value="1"/>
</dbReference>
<sequence>MPKVISNTLDERVSLEHQLRSELINQLFEKPCRDILGNENVSSSTNSALSTNKNDHNYLSRIRENRLLRKQLDQDFESGKLLFESHSLAIIPDKYMLVDIRQQAPELYLDVLLQSLSILSRLNETLDYLQKQLHEQFHRIVLRATQHIVDSNFVLHSNNSHQNLMVNNPDCLRDLLETCYEQFKLVVKNIEYILNILKFIQEHQAPVQIQQQEYIGIQTAENQRSIIFKSEQKQSIPVPVQFEIPYLFSIKLDWETLQQVLSEVLNEYIEYNNTIDGSSPNSSLVSSSTDYSNRHSVFSQSAQFNSMTSYLQEQNRFALKQETTTTTATAATSYKQYVCKPNYRNITAVHDILQRIIEDIDASFKLYPTKRILDRKLTEFIRDRFIGRVIKDIRESAQLSSSTTTADQNRLAELVPVVLQKQLQLPIPILQSTYSIFKSCEELCALVKCLPPYAGDFCQAIIDLLLKHRESCNKLFLSIVERNDSPANNDNRDDNAHNIRFRQTKETETLLINFSQNEMNLDDICTSYKHIKLLANIHESLDWLYCKLSYYFDILDKCLNDTKHLDALTQTTSLVEGLINN</sequence>
<accession>A0A815FZI0</accession>
<dbReference type="GO" id="GO:0006893">
    <property type="term" value="P:Golgi to plasma membrane transport"/>
    <property type="evidence" value="ECO:0007669"/>
    <property type="project" value="TreeGrafter"/>
</dbReference>
<comment type="similarity">
    <text evidence="1">Belongs to the SEC8 family.</text>
</comment>
<dbReference type="Proteomes" id="UP000663834">
    <property type="component" value="Unassembled WGS sequence"/>
</dbReference>
<feature type="domain" description="Exocyst complex component Sec8 middle helical bundle" evidence="2">
    <location>
        <begin position="108"/>
        <end position="300"/>
    </location>
</feature>
<proteinExistence type="inferred from homology"/>
<name>A0A815FZI0_9BILA</name>
<keyword evidence="1" id="KW-0653">Protein transport</keyword>
<dbReference type="OrthoDB" id="272977at2759"/>
<organism evidence="3 4">
    <name type="scientific">Rotaria magnacalcarata</name>
    <dbReference type="NCBI Taxonomy" id="392030"/>
    <lineage>
        <taxon>Eukaryota</taxon>
        <taxon>Metazoa</taxon>
        <taxon>Spiralia</taxon>
        <taxon>Gnathifera</taxon>
        <taxon>Rotifera</taxon>
        <taxon>Eurotatoria</taxon>
        <taxon>Bdelloidea</taxon>
        <taxon>Philodinida</taxon>
        <taxon>Philodinidae</taxon>
        <taxon>Rotaria</taxon>
    </lineage>
</organism>
<dbReference type="GO" id="GO:0015031">
    <property type="term" value="P:protein transport"/>
    <property type="evidence" value="ECO:0007669"/>
    <property type="project" value="UniProtKB-KW"/>
</dbReference>
<evidence type="ECO:0000313" key="4">
    <source>
        <dbReference type="Proteomes" id="UP000663834"/>
    </source>
</evidence>
<dbReference type="GO" id="GO:0090522">
    <property type="term" value="P:vesicle tethering involved in exocytosis"/>
    <property type="evidence" value="ECO:0007669"/>
    <property type="project" value="UniProtKB-UniRule"/>
</dbReference>
<dbReference type="AlphaFoldDB" id="A0A815FZI0"/>
<dbReference type="InterPro" id="IPR039682">
    <property type="entry name" value="Sec8/EXOC4"/>
</dbReference>
<dbReference type="GO" id="GO:0000145">
    <property type="term" value="C:exocyst"/>
    <property type="evidence" value="ECO:0007669"/>
    <property type="project" value="UniProtKB-UniRule"/>
</dbReference>